<comment type="caution">
    <text evidence="2">The sequence shown here is derived from an EMBL/GenBank/DDBJ whole genome shotgun (WGS) entry which is preliminary data.</text>
</comment>
<feature type="transmembrane region" description="Helical" evidence="1">
    <location>
        <begin position="317"/>
        <end position="341"/>
    </location>
</feature>
<evidence type="ECO:0000256" key="1">
    <source>
        <dbReference type="SAM" id="Phobius"/>
    </source>
</evidence>
<dbReference type="EMBL" id="MFFF01000011">
    <property type="protein sequence ID" value="OGE99861.1"/>
    <property type="molecule type" value="Genomic_DNA"/>
</dbReference>
<proteinExistence type="predicted"/>
<name>A0A1F5QCD3_9BACT</name>
<protein>
    <recommendedName>
        <fullName evidence="4">Polymer-forming cytoskeletal protein</fullName>
    </recommendedName>
</protein>
<feature type="transmembrane region" description="Helical" evidence="1">
    <location>
        <begin position="371"/>
        <end position="391"/>
    </location>
</feature>
<dbReference type="AlphaFoldDB" id="A0A1F5QCD3"/>
<keyword evidence="1" id="KW-0472">Membrane</keyword>
<feature type="transmembrane region" description="Helical" evidence="1">
    <location>
        <begin position="289"/>
        <end position="311"/>
    </location>
</feature>
<evidence type="ECO:0000313" key="3">
    <source>
        <dbReference type="Proteomes" id="UP000177235"/>
    </source>
</evidence>
<keyword evidence="1" id="KW-1133">Transmembrane helix</keyword>
<feature type="transmembrane region" description="Helical" evidence="1">
    <location>
        <begin position="251"/>
        <end position="268"/>
    </location>
</feature>
<organism evidence="2 3">
    <name type="scientific">Candidatus Doudnabacteria bacterium RIFCSPLOWO2_02_FULL_48_13</name>
    <dbReference type="NCBI Taxonomy" id="1817845"/>
    <lineage>
        <taxon>Bacteria</taxon>
        <taxon>Candidatus Doudnaibacteriota</taxon>
    </lineage>
</organism>
<accession>A0A1F5QCD3</accession>
<gene>
    <name evidence="2" type="ORF">A3J05_03570</name>
</gene>
<dbReference type="Proteomes" id="UP000177235">
    <property type="component" value="Unassembled WGS sequence"/>
</dbReference>
<evidence type="ECO:0000313" key="2">
    <source>
        <dbReference type="EMBL" id="OGE99861.1"/>
    </source>
</evidence>
<evidence type="ECO:0008006" key="4">
    <source>
        <dbReference type="Google" id="ProtNLM"/>
    </source>
</evidence>
<reference evidence="2 3" key="1">
    <citation type="journal article" date="2016" name="Nat. Commun.">
        <title>Thousands of microbial genomes shed light on interconnected biogeochemical processes in an aquifer system.</title>
        <authorList>
            <person name="Anantharaman K."/>
            <person name="Brown C.T."/>
            <person name="Hug L.A."/>
            <person name="Sharon I."/>
            <person name="Castelle C.J."/>
            <person name="Probst A.J."/>
            <person name="Thomas B.C."/>
            <person name="Singh A."/>
            <person name="Wilkins M.J."/>
            <person name="Karaoz U."/>
            <person name="Brodie E.L."/>
            <person name="Williams K.H."/>
            <person name="Hubbard S.S."/>
            <person name="Banfield J.F."/>
        </authorList>
    </citation>
    <scope>NUCLEOTIDE SEQUENCE [LARGE SCALE GENOMIC DNA]</scope>
</reference>
<sequence>MGGFCFGRGRLLKLAGLEYNRNMKSTPEKISNLLILVIALLFTAYPATGAQFVKPSTSGNTIVSGEGLRNVYAAGGNVTVTSDVSGDLLAAGGNVIIQGNIEQDLMAAGGTVVVNKTVGGNLRIGGGNVTIAGPVRGDVLIGGGNVTLARTAEISGDLVVGGGNVVIESPVAGMARVGGGTVTINSRVGGEVFVAADQHLTFGRESVIPGKITYKGKKEAVVQTGAQISSIDFQKISREHGKAPFAIGGKIIWTIGLVIAGLLLLRFFPRRVSLAIDKALDRPWLNLGIGLALVIVLPVTAVLLLATVIGFYAALIIFSWLVVVYLVMNVIASIFLGVLILKWLKKYSTLRWTALVTGAVLLMLLKFIPVIGFLAGAILWLIVFGAALRLVKEHIITEEINEQ</sequence>
<keyword evidence="1" id="KW-0812">Transmembrane</keyword>